<protein>
    <submittedName>
        <fullName evidence="1">Uncharacterized protein</fullName>
    </submittedName>
</protein>
<organism evidence="1 2">
    <name type="scientific">Cronobacter phage vB_CsaM_GAP31</name>
    <dbReference type="NCBI Taxonomy" id="1141135"/>
    <lineage>
        <taxon>Viruses</taxon>
        <taxon>Duplodnaviria</taxon>
        <taxon>Heunggongvirae</taxon>
        <taxon>Uroviricota</taxon>
        <taxon>Caudoviricetes</taxon>
        <taxon>Vequintavirinae</taxon>
        <taxon>Seunavirus</taxon>
        <taxon>Seunavirus GAP31</taxon>
    </lineage>
</organism>
<name>K4FAU8_9CAUD</name>
<reference evidence="1 2" key="1">
    <citation type="journal article" date="2012" name="J. Virol.">
        <title>Genome Sequence of Cronobacter sakazakii Myovirus vB_CsaM_GAP31.</title>
        <authorList>
            <person name="Abbasifar R."/>
            <person name="Kropinski A.M."/>
            <person name="Sabour P.M."/>
            <person name="Ackermann H.W."/>
            <person name="Alanis Villa A."/>
            <person name="Abbasifar A."/>
            <person name="Griffiths M.W."/>
        </authorList>
    </citation>
    <scope>NUCLEOTIDE SEQUENCE [LARGE SCALE GENOMIC DNA]</scope>
</reference>
<keyword evidence="2" id="KW-1185">Reference proteome</keyword>
<dbReference type="Proteomes" id="UP000000458">
    <property type="component" value="Segment"/>
</dbReference>
<dbReference type="GeneID" id="13993657"/>
<gene>
    <name evidence="1" type="ORF">GAP31_043A</name>
</gene>
<evidence type="ECO:0000313" key="1">
    <source>
        <dbReference type="EMBL" id="AFC21224.1"/>
    </source>
</evidence>
<dbReference type="EMBL" id="JN882284">
    <property type="protein sequence ID" value="AFC21224.1"/>
    <property type="molecule type" value="Genomic_DNA"/>
</dbReference>
<sequence>MLIVKEIHRHECSNYVKIPEMLNPFYWLLSLGTRSLFRFRNRIFSIPLKKFFSVEVGFSIDFSKSRSYFFSLSKKFSRPVLDRLFSFKNVFFL</sequence>
<dbReference type="OrthoDB" id="39594at10239"/>
<dbReference type="KEGG" id="vg:13993657"/>
<dbReference type="RefSeq" id="YP_006986879.1">
    <property type="nucleotide sequence ID" value="NC_019400.1"/>
</dbReference>
<accession>K4FAU8</accession>
<evidence type="ECO:0000313" key="2">
    <source>
        <dbReference type="Proteomes" id="UP000000458"/>
    </source>
</evidence>
<proteinExistence type="predicted"/>